<evidence type="ECO:0000313" key="3">
    <source>
        <dbReference type="EMBL" id="MBE6265450.1"/>
    </source>
</evidence>
<feature type="domain" description="Virulence-associated protein E-like" evidence="1">
    <location>
        <begin position="414"/>
        <end position="631"/>
    </location>
</feature>
<organism evidence="3 4">
    <name type="scientific">Xylanibacter ruminicola</name>
    <name type="common">Prevotella ruminicola</name>
    <dbReference type="NCBI Taxonomy" id="839"/>
    <lineage>
        <taxon>Bacteria</taxon>
        <taxon>Pseudomonadati</taxon>
        <taxon>Bacteroidota</taxon>
        <taxon>Bacteroidia</taxon>
        <taxon>Bacteroidales</taxon>
        <taxon>Prevotellaceae</taxon>
        <taxon>Xylanibacter</taxon>
    </lineage>
</organism>
<name>A0A928BT46_XYLRU</name>
<evidence type="ECO:0000259" key="2">
    <source>
        <dbReference type="Pfam" id="PF08800"/>
    </source>
</evidence>
<accession>A0A928BT46</accession>
<dbReference type="InterPro" id="IPR014907">
    <property type="entry name" value="BT4734-like_N"/>
</dbReference>
<dbReference type="InterPro" id="IPR027417">
    <property type="entry name" value="P-loop_NTPase"/>
</dbReference>
<dbReference type="PANTHER" id="PTHR34985">
    <property type="entry name" value="SLR0554 PROTEIN"/>
    <property type="match status" value="1"/>
</dbReference>
<gene>
    <name evidence="3" type="ORF">E7102_03110</name>
</gene>
<dbReference type="SUPFAM" id="SSF52540">
    <property type="entry name" value="P-loop containing nucleoside triphosphate hydrolases"/>
    <property type="match status" value="1"/>
</dbReference>
<dbReference type="Pfam" id="PF05272">
    <property type="entry name" value="VapE-like_dom"/>
    <property type="match status" value="1"/>
</dbReference>
<dbReference type="Proteomes" id="UP000763088">
    <property type="component" value="Unassembled WGS sequence"/>
</dbReference>
<dbReference type="EMBL" id="SUYD01000003">
    <property type="protein sequence ID" value="MBE6265450.1"/>
    <property type="molecule type" value="Genomic_DNA"/>
</dbReference>
<sequence length="719" mass="83350">MNNITIVKNYRNAETLRGVELSEVVRIIQGCEFRNEVLQVSSISLYTELKRQDDGSVDGANNYTDKLPRVCFASELENRNHQRLRKSYTGMVLLEVNNLVSYDETVAIRQGAALMPQTLLAFVGASGRSVKIVCRGELFGGGLPEVEDDIKQFHLNLYEKARLVYNAQLGVTIDKLEPHLERTCYLGADSGLFYNPSAQPFYTDTNSVEQALKPIQPKDELPDEIVPGRNRYHSMCLIYEYNLSKAYDDVEGVSEEEGRNELILRRLADYCRESGLDMAFSLRQALFSLSLGKQPDVVKKIFENAYREEHERQYYKRKNIVRPLKNIPQETLLMMKIDIFLNSNYELRKNVMRGVAEYRMKTGLGFSFQDLTTEARNSITINALSQGIKCWDKDIMRYVNSNDIALYDPMDDFLEHLPRWDGKDRVEALARRIKTDYEEWPHLFHIWMRSMVAMWKGKGQLTGNALVPLLIGRQGCGKSSFCRILLPREQREYYNDRINFKNEHDLNLGLTSFALVNLDEFDKITQRQQILLKYLVSTSDLKYRPPYGTAYSSHRRYASFIGTTNELMPLVDPTGSRRFICVMVDGDIDFETPVEYGQLYAQLKYEVEELRERYFLTKEEEAALMHHNLRYQKMNGLGEMLLSLFEKPDGSSKTNPDHGKWLSVKEISDRLKQSFKGAYQPDEGTLVRIGQFLSRPEYHFESERKTRGWVYWVKEKSLA</sequence>
<dbReference type="InterPro" id="IPR007936">
    <property type="entry name" value="VapE-like_dom"/>
</dbReference>
<dbReference type="AlphaFoldDB" id="A0A928BT46"/>
<dbReference type="PANTHER" id="PTHR34985:SF1">
    <property type="entry name" value="SLR0554 PROTEIN"/>
    <property type="match status" value="1"/>
</dbReference>
<feature type="domain" description="BT4734-like N-terminal" evidence="2">
    <location>
        <begin position="63"/>
        <end position="194"/>
    </location>
</feature>
<reference evidence="3" key="1">
    <citation type="submission" date="2019-04" db="EMBL/GenBank/DDBJ databases">
        <title>Evolution of Biomass-Degrading Anaerobic Consortia Revealed by Metagenomics.</title>
        <authorList>
            <person name="Peng X."/>
        </authorList>
    </citation>
    <scope>NUCLEOTIDE SEQUENCE</scope>
    <source>
        <strain evidence="3">SIG141</strain>
    </source>
</reference>
<evidence type="ECO:0008006" key="5">
    <source>
        <dbReference type="Google" id="ProtNLM"/>
    </source>
</evidence>
<proteinExistence type="predicted"/>
<protein>
    <recommendedName>
        <fullName evidence="5">Virulence-associated protein E</fullName>
    </recommendedName>
</protein>
<comment type="caution">
    <text evidence="3">The sequence shown here is derived from an EMBL/GenBank/DDBJ whole genome shotgun (WGS) entry which is preliminary data.</text>
</comment>
<evidence type="ECO:0000313" key="4">
    <source>
        <dbReference type="Proteomes" id="UP000763088"/>
    </source>
</evidence>
<dbReference type="Pfam" id="PF08800">
    <property type="entry name" value="BT4734-like_N"/>
    <property type="match status" value="1"/>
</dbReference>
<evidence type="ECO:0000259" key="1">
    <source>
        <dbReference type="Pfam" id="PF05272"/>
    </source>
</evidence>